<gene>
    <name evidence="2" type="ORF">niasHS_013321</name>
</gene>
<protein>
    <recommendedName>
        <fullName evidence="1">Apoptosis-antagonizing transcription factor C-terminal domain-containing protein</fullName>
    </recommendedName>
</protein>
<reference evidence="2 3" key="1">
    <citation type="submission" date="2024-10" db="EMBL/GenBank/DDBJ databases">
        <authorList>
            <person name="Kim D."/>
        </authorList>
    </citation>
    <scope>NUCLEOTIDE SEQUENCE [LARGE SCALE GENOMIC DNA]</scope>
    <source>
        <strain evidence="2">Taebaek</strain>
    </source>
</reference>
<evidence type="ECO:0000313" key="2">
    <source>
        <dbReference type="EMBL" id="KAL3077332.1"/>
    </source>
</evidence>
<dbReference type="Proteomes" id="UP001620645">
    <property type="component" value="Unassembled WGS sequence"/>
</dbReference>
<name>A0ABD2IAV9_HETSC</name>
<comment type="caution">
    <text evidence="2">The sequence shown here is derived from an EMBL/GenBank/DDBJ whole genome shotgun (WGS) entry which is preliminary data.</text>
</comment>
<dbReference type="Pfam" id="PF08164">
    <property type="entry name" value="TRAUB"/>
    <property type="match status" value="1"/>
</dbReference>
<accession>A0ABD2IAV9</accession>
<dbReference type="EMBL" id="JBICCN010000327">
    <property type="protein sequence ID" value="KAL3077332.1"/>
    <property type="molecule type" value="Genomic_DNA"/>
</dbReference>
<dbReference type="AlphaFoldDB" id="A0ABD2IAV9"/>
<evidence type="ECO:0000313" key="3">
    <source>
        <dbReference type="Proteomes" id="UP001620645"/>
    </source>
</evidence>
<organism evidence="2 3">
    <name type="scientific">Heterodera schachtii</name>
    <name type="common">Sugarbeet cyst nematode worm</name>
    <name type="synonym">Tylenchus schachtii</name>
    <dbReference type="NCBI Taxonomy" id="97005"/>
    <lineage>
        <taxon>Eukaryota</taxon>
        <taxon>Metazoa</taxon>
        <taxon>Ecdysozoa</taxon>
        <taxon>Nematoda</taxon>
        <taxon>Chromadorea</taxon>
        <taxon>Rhabditida</taxon>
        <taxon>Tylenchina</taxon>
        <taxon>Tylenchomorpha</taxon>
        <taxon>Tylenchoidea</taxon>
        <taxon>Heteroderidae</taxon>
        <taxon>Heteroderinae</taxon>
        <taxon>Heterodera</taxon>
    </lineage>
</organism>
<dbReference type="InterPro" id="IPR012617">
    <property type="entry name" value="AATF_C"/>
</dbReference>
<dbReference type="InterPro" id="IPR039223">
    <property type="entry name" value="AATF/Bfr2"/>
</dbReference>
<evidence type="ECO:0000259" key="1">
    <source>
        <dbReference type="Pfam" id="PF08164"/>
    </source>
</evidence>
<sequence length="215" mass="25228">MSDRLALWDRLMVLASKNTDDMTQQPTEEQRQRICQTDKAKSALLHLLLTDCLAKNDETTVFDRFKMLKEENNCKIAPEMFSNLPLGRLLVNLEGNDNETRTRVEEVRNLLFRALQLLIDAEITPSDELLGSFEQQKMYEEAKLSGLSTLQWLERQRSLNKRGKKRKQEVDTKASKGRKIRYVEIPKLVNFFPATPERIAWTHERRDELFRSLFI</sequence>
<dbReference type="PANTHER" id="PTHR15565">
    <property type="entry name" value="AATF PROTEIN APOPTOSIS ANTAGONIZING TRANSCRIPTION FACTOR"/>
    <property type="match status" value="1"/>
</dbReference>
<feature type="domain" description="Apoptosis-antagonizing transcription factor C-terminal" evidence="1">
    <location>
        <begin position="128"/>
        <end position="214"/>
    </location>
</feature>
<keyword evidence="3" id="KW-1185">Reference proteome</keyword>
<dbReference type="PANTHER" id="PTHR15565:SF0">
    <property type="entry name" value="PROTEIN AATF"/>
    <property type="match status" value="1"/>
</dbReference>
<proteinExistence type="predicted"/>